<comment type="caution">
    <text evidence="1">The sequence shown here is derived from an EMBL/GenBank/DDBJ whole genome shotgun (WGS) entry which is preliminary data.</text>
</comment>
<dbReference type="Gene3D" id="3.50.30.10">
    <property type="entry name" value="Phosphohistidine domain"/>
    <property type="match status" value="1"/>
</dbReference>
<dbReference type="Proteomes" id="UP000306274">
    <property type="component" value="Unassembled WGS sequence"/>
</dbReference>
<gene>
    <name evidence="1" type="ORF">E5Z02_05535</name>
</gene>
<evidence type="ECO:0000313" key="1">
    <source>
        <dbReference type="EMBL" id="TGZ11264.1"/>
    </source>
</evidence>
<protein>
    <submittedName>
        <fullName evidence="1">Uncharacterized protein</fullName>
    </submittedName>
</protein>
<dbReference type="EMBL" id="SRZK01000032">
    <property type="protein sequence ID" value="TGZ11264.1"/>
    <property type="molecule type" value="Genomic_DNA"/>
</dbReference>
<proteinExistence type="predicted"/>
<keyword evidence="2" id="KW-1185">Reference proteome</keyword>
<evidence type="ECO:0000313" key="2">
    <source>
        <dbReference type="Proteomes" id="UP000306274"/>
    </source>
</evidence>
<sequence length="160" mass="16820">MAAELTGRARRKHPLRGRLADLFLRRSRELSGLRATAAARRAEYGREPRRRTVPGALLSDGTDVETLLPAPPPDDRTLTGMGASGQVTGRARVVHDPSDATLDPGGILVAPTTDPGRTPLFLTADGLLLPLSTGTHTGWVLRLGAGPPGVHGRARGPTSC</sequence>
<dbReference type="RefSeq" id="WP_136015634.1">
    <property type="nucleotide sequence ID" value="NZ_SRZK01000032.1"/>
</dbReference>
<reference evidence="1 2" key="1">
    <citation type="submission" date="2019-04" db="EMBL/GenBank/DDBJ databases">
        <title>Streptomyces rhizosphaericola sp. nov., an actinobacterium isolated from the wheat rhizosphere.</title>
        <authorList>
            <person name="Vargas Hoyos H.A."/>
            <person name="Santos S.N."/>
            <person name="Genuario D.B."/>
            <person name="Melo I.S."/>
            <person name="Da Silva L.J."/>
            <person name="Da Silva F.S.P."/>
            <person name="Zucchi T.D."/>
        </authorList>
    </citation>
    <scope>NUCLEOTIDE SEQUENCE [LARGE SCALE GENOMIC DNA]</scope>
    <source>
        <strain evidence="1 2">1AS2c</strain>
    </source>
</reference>
<accession>A0ABY2PL80</accession>
<organism evidence="1 2">
    <name type="scientific">Streptomyces rhizosphaericola</name>
    <dbReference type="NCBI Taxonomy" id="2564098"/>
    <lineage>
        <taxon>Bacteria</taxon>
        <taxon>Bacillati</taxon>
        <taxon>Actinomycetota</taxon>
        <taxon>Actinomycetes</taxon>
        <taxon>Kitasatosporales</taxon>
        <taxon>Streptomycetaceae</taxon>
        <taxon>Streptomyces</taxon>
    </lineage>
</organism>
<name>A0ABY2PL80_9ACTN</name>